<evidence type="ECO:0000259" key="9">
    <source>
        <dbReference type="PROSITE" id="PS51012"/>
    </source>
</evidence>
<comment type="caution">
    <text evidence="10">The sequence shown here is derived from an EMBL/GenBank/DDBJ whole genome shotgun (WGS) entry which is preliminary data.</text>
</comment>
<evidence type="ECO:0000256" key="7">
    <source>
        <dbReference type="ARBA" id="ARBA00023136"/>
    </source>
</evidence>
<feature type="transmembrane region" description="Helical" evidence="8">
    <location>
        <begin position="178"/>
        <end position="203"/>
    </location>
</feature>
<dbReference type="Gene3D" id="3.40.1710.10">
    <property type="entry name" value="abc type-2 transporter like domain"/>
    <property type="match status" value="1"/>
</dbReference>
<dbReference type="PANTHER" id="PTHR30294">
    <property type="entry name" value="MEMBRANE COMPONENT OF ABC TRANSPORTER YHHJ-RELATED"/>
    <property type="match status" value="1"/>
</dbReference>
<comment type="similarity">
    <text evidence="2">Belongs to the ABC-2 integral membrane protein family.</text>
</comment>
<dbReference type="PANTHER" id="PTHR30294:SF47">
    <property type="entry name" value="INNER MEMBRANE TRANSPORT PERMEASE YHHJ"/>
    <property type="match status" value="1"/>
</dbReference>
<evidence type="ECO:0000256" key="5">
    <source>
        <dbReference type="ARBA" id="ARBA00022692"/>
    </source>
</evidence>
<feature type="transmembrane region" description="Helical" evidence="8">
    <location>
        <begin position="224"/>
        <end position="250"/>
    </location>
</feature>
<evidence type="ECO:0000313" key="11">
    <source>
        <dbReference type="Proteomes" id="UP001596150"/>
    </source>
</evidence>
<accession>A0ABW0PXQ7</accession>
<feature type="transmembrane region" description="Helical" evidence="8">
    <location>
        <begin position="291"/>
        <end position="309"/>
    </location>
</feature>
<dbReference type="InterPro" id="IPR047817">
    <property type="entry name" value="ABC2_TM_bact-type"/>
</dbReference>
<evidence type="ECO:0000256" key="8">
    <source>
        <dbReference type="SAM" id="Phobius"/>
    </source>
</evidence>
<dbReference type="PROSITE" id="PS51012">
    <property type="entry name" value="ABC_TM2"/>
    <property type="match status" value="1"/>
</dbReference>
<dbReference type="EMBL" id="JBHSML010000003">
    <property type="protein sequence ID" value="MFC5516844.1"/>
    <property type="molecule type" value="Genomic_DNA"/>
</dbReference>
<keyword evidence="6 8" id="KW-1133">Transmembrane helix</keyword>
<protein>
    <submittedName>
        <fullName evidence="10">ABC transporter permease</fullName>
    </submittedName>
</protein>
<evidence type="ECO:0000256" key="4">
    <source>
        <dbReference type="ARBA" id="ARBA00022475"/>
    </source>
</evidence>
<feature type="transmembrane region" description="Helical" evidence="8">
    <location>
        <begin position="27"/>
        <end position="44"/>
    </location>
</feature>
<keyword evidence="7 8" id="KW-0472">Membrane</keyword>
<feature type="transmembrane region" description="Helical" evidence="8">
    <location>
        <begin position="262"/>
        <end position="284"/>
    </location>
</feature>
<keyword evidence="5 8" id="KW-0812">Transmembrane</keyword>
<dbReference type="RefSeq" id="WP_266343925.1">
    <property type="nucleotide sequence ID" value="NZ_JAPKNH010000004.1"/>
</dbReference>
<comment type="subcellular location">
    <subcellularLocation>
        <location evidence="1">Cell membrane</location>
        <topology evidence="1">Multi-pass membrane protein</topology>
    </subcellularLocation>
</comment>
<gene>
    <name evidence="10" type="ORF">ACFPP9_13745</name>
</gene>
<feature type="domain" description="ABC transmembrane type-2" evidence="9">
    <location>
        <begin position="137"/>
        <end position="374"/>
    </location>
</feature>
<dbReference type="Proteomes" id="UP001596150">
    <property type="component" value="Unassembled WGS sequence"/>
</dbReference>
<evidence type="ECO:0000256" key="6">
    <source>
        <dbReference type="ARBA" id="ARBA00022989"/>
    </source>
</evidence>
<feature type="transmembrane region" description="Helical" evidence="8">
    <location>
        <begin position="349"/>
        <end position="369"/>
    </location>
</feature>
<reference evidence="11" key="1">
    <citation type="journal article" date="2019" name="Int. J. Syst. Evol. Microbiol.">
        <title>The Global Catalogue of Microorganisms (GCM) 10K type strain sequencing project: providing services to taxonomists for standard genome sequencing and annotation.</title>
        <authorList>
            <consortium name="The Broad Institute Genomics Platform"/>
            <consortium name="The Broad Institute Genome Sequencing Center for Infectious Disease"/>
            <person name="Wu L."/>
            <person name="Ma J."/>
        </authorList>
    </citation>
    <scope>NUCLEOTIDE SEQUENCE [LARGE SCALE GENOMIC DNA]</scope>
    <source>
        <strain evidence="11">KACC 12633</strain>
    </source>
</reference>
<organism evidence="10 11">
    <name type="scientific">Kaistia terrae</name>
    <dbReference type="NCBI Taxonomy" id="537017"/>
    <lineage>
        <taxon>Bacteria</taxon>
        <taxon>Pseudomonadati</taxon>
        <taxon>Pseudomonadota</taxon>
        <taxon>Alphaproteobacteria</taxon>
        <taxon>Hyphomicrobiales</taxon>
        <taxon>Kaistiaceae</taxon>
        <taxon>Kaistia</taxon>
    </lineage>
</organism>
<dbReference type="Pfam" id="PF12698">
    <property type="entry name" value="ABC2_membrane_3"/>
    <property type="match status" value="1"/>
</dbReference>
<dbReference type="InterPro" id="IPR051449">
    <property type="entry name" value="ABC-2_transporter_component"/>
</dbReference>
<evidence type="ECO:0000256" key="1">
    <source>
        <dbReference type="ARBA" id="ARBA00004651"/>
    </source>
</evidence>
<keyword evidence="11" id="KW-1185">Reference proteome</keyword>
<dbReference type="InterPro" id="IPR013525">
    <property type="entry name" value="ABC2_TM"/>
</dbReference>
<evidence type="ECO:0000256" key="2">
    <source>
        <dbReference type="ARBA" id="ARBA00007783"/>
    </source>
</evidence>
<evidence type="ECO:0000313" key="10">
    <source>
        <dbReference type="EMBL" id="MFC5516844.1"/>
    </source>
</evidence>
<proteinExistence type="inferred from homology"/>
<name>A0ABW0PXQ7_9HYPH</name>
<keyword evidence="4" id="KW-1003">Cell membrane</keyword>
<keyword evidence="3" id="KW-0813">Transport</keyword>
<evidence type="ECO:0000256" key="3">
    <source>
        <dbReference type="ARBA" id="ARBA00022448"/>
    </source>
</evidence>
<sequence length="378" mass="41236">MSNILRWCSNLFYLFIKELRSIKADPIMLVLVVYAFTLAIYTVSTGASTELKNLAVAVVDEDNSKLSRQIIGAIQPPLFQEPVALNVSEVDAALDKGRFVFVLDFPPNFERDILANRDAELQLEIDATAIVFAGNGSVALQNIIANEIAEFRYGGGLTTATPVKLVMRSAFNPNLNSVWFGAMMQVMNNITMLTLILSGAALIRERERGTVEHLLVMPVVASQIVLAKVLANALVIVIAATLSLLVVVHWLLSVPIQGSIPLFLLGTIIYTLSIASMGILLATFSTSMAQFGLLAIPVLIVLNLLSGGMTPMESMPVWLQYAMKTLTTTPHFVSFTQAVLFRGGGFPLVWQYLLIFVGFGAVYFALSLMRFRSAVLKG</sequence>